<keyword evidence="3" id="KW-1185">Reference proteome</keyword>
<name>A0A7Z0D6I1_9ACTN</name>
<feature type="compositionally biased region" description="Polar residues" evidence="1">
    <location>
        <begin position="1"/>
        <end position="14"/>
    </location>
</feature>
<organism evidence="2 3">
    <name type="scientific">Naumannella cuiyingiana</name>
    <dbReference type="NCBI Taxonomy" id="1347891"/>
    <lineage>
        <taxon>Bacteria</taxon>
        <taxon>Bacillati</taxon>
        <taxon>Actinomycetota</taxon>
        <taxon>Actinomycetes</taxon>
        <taxon>Propionibacteriales</taxon>
        <taxon>Propionibacteriaceae</taxon>
        <taxon>Naumannella</taxon>
    </lineage>
</organism>
<accession>A0A7Z0D6I1</accession>
<gene>
    <name evidence="2" type="ORF">GGQ54_000221</name>
</gene>
<dbReference type="RefSeq" id="WP_179443704.1">
    <property type="nucleotide sequence ID" value="NZ_JACBZS010000001.1"/>
</dbReference>
<proteinExistence type="predicted"/>
<evidence type="ECO:0000313" key="3">
    <source>
        <dbReference type="Proteomes" id="UP000527616"/>
    </source>
</evidence>
<feature type="region of interest" description="Disordered" evidence="1">
    <location>
        <begin position="1"/>
        <end position="86"/>
    </location>
</feature>
<feature type="compositionally biased region" description="Polar residues" evidence="1">
    <location>
        <begin position="36"/>
        <end position="45"/>
    </location>
</feature>
<dbReference type="Proteomes" id="UP000527616">
    <property type="component" value="Unassembled WGS sequence"/>
</dbReference>
<evidence type="ECO:0000256" key="1">
    <source>
        <dbReference type="SAM" id="MobiDB-lite"/>
    </source>
</evidence>
<comment type="caution">
    <text evidence="2">The sequence shown here is derived from an EMBL/GenBank/DDBJ whole genome shotgun (WGS) entry which is preliminary data.</text>
</comment>
<evidence type="ECO:0000313" key="2">
    <source>
        <dbReference type="EMBL" id="NYI69661.1"/>
    </source>
</evidence>
<protein>
    <submittedName>
        <fullName evidence="2">Uncharacterized protein</fullName>
    </submittedName>
</protein>
<dbReference type="AlphaFoldDB" id="A0A7Z0D6I1"/>
<reference evidence="2 3" key="1">
    <citation type="submission" date="2020-07" db="EMBL/GenBank/DDBJ databases">
        <title>Sequencing the genomes of 1000 actinobacteria strains.</title>
        <authorList>
            <person name="Klenk H.-P."/>
        </authorList>
    </citation>
    <scope>NUCLEOTIDE SEQUENCE [LARGE SCALE GENOMIC DNA]</scope>
    <source>
        <strain evidence="2 3">DSM 103164</strain>
    </source>
</reference>
<sequence>MTNNPDETGSTTASEAGEILADPNASAEDRSIAGSDLSQRSTGDQTSERVASEAGEVLSDPNATEEERSVAASDLAQSRRHEHDNG</sequence>
<feature type="compositionally biased region" description="Basic and acidic residues" evidence="1">
    <location>
        <begin position="77"/>
        <end position="86"/>
    </location>
</feature>
<dbReference type="EMBL" id="JACBZS010000001">
    <property type="protein sequence ID" value="NYI69661.1"/>
    <property type="molecule type" value="Genomic_DNA"/>
</dbReference>